<name>A0ABU2CFK2_9BURK</name>
<gene>
    <name evidence="1" type="ORF">J2X19_004826</name>
</gene>
<sequence length="216" mass="24100">MSFLNQLKNQAHALRNQQNAAQHSLEARVAQTEAACQTVSAYLVDLAQQLNVIAPPAPALSLDGKTPWPAMKLVDFRCDLRKKRARGLDLVDYIGMGWRITPQDGPPVKGAVSVNFPPDLERVESRLALGHLQHERQEQRHPETNKLLSIRFEYLTSLMGSVRITPDHEQASLAFRISNATGFEVLSTQWAASDTTPAMLDELARLVVGQPNRFIR</sequence>
<evidence type="ECO:0000313" key="1">
    <source>
        <dbReference type="EMBL" id="MDR7380124.1"/>
    </source>
</evidence>
<reference evidence="1 2" key="1">
    <citation type="submission" date="2023-07" db="EMBL/GenBank/DDBJ databases">
        <title>Sorghum-associated microbial communities from plants grown in Nebraska, USA.</title>
        <authorList>
            <person name="Schachtman D."/>
        </authorList>
    </citation>
    <scope>NUCLEOTIDE SEQUENCE [LARGE SCALE GENOMIC DNA]</scope>
    <source>
        <strain evidence="1 2">BE313</strain>
    </source>
</reference>
<dbReference type="Proteomes" id="UP001180487">
    <property type="component" value="Unassembled WGS sequence"/>
</dbReference>
<comment type="caution">
    <text evidence="1">The sequence shown here is derived from an EMBL/GenBank/DDBJ whole genome shotgun (WGS) entry which is preliminary data.</text>
</comment>
<accession>A0ABU2CFK2</accession>
<proteinExistence type="predicted"/>
<dbReference type="EMBL" id="JAVDXT010000006">
    <property type="protein sequence ID" value="MDR7380124.1"/>
    <property type="molecule type" value="Genomic_DNA"/>
</dbReference>
<dbReference type="RefSeq" id="WP_310377019.1">
    <property type="nucleotide sequence ID" value="NZ_JAVDXT010000006.1"/>
</dbReference>
<keyword evidence="2" id="KW-1185">Reference proteome</keyword>
<evidence type="ECO:0000313" key="2">
    <source>
        <dbReference type="Proteomes" id="UP001180487"/>
    </source>
</evidence>
<organism evidence="1 2">
    <name type="scientific">Rhodoferax ferrireducens</name>
    <dbReference type="NCBI Taxonomy" id="192843"/>
    <lineage>
        <taxon>Bacteria</taxon>
        <taxon>Pseudomonadati</taxon>
        <taxon>Pseudomonadota</taxon>
        <taxon>Betaproteobacteria</taxon>
        <taxon>Burkholderiales</taxon>
        <taxon>Comamonadaceae</taxon>
        <taxon>Rhodoferax</taxon>
    </lineage>
</organism>
<protein>
    <submittedName>
        <fullName evidence="1">Uncharacterized protein</fullName>
    </submittedName>
</protein>